<sequence length="48" mass="5529">MPVHYKMKFPRMAQINGRKEKHCEEAPRISMFAFIELIPDYATASSSA</sequence>
<accession>W0F3D6</accession>
<organism evidence="1 2">
    <name type="scientific">Niabella soli DSM 19437</name>
    <dbReference type="NCBI Taxonomy" id="929713"/>
    <lineage>
        <taxon>Bacteria</taxon>
        <taxon>Pseudomonadati</taxon>
        <taxon>Bacteroidota</taxon>
        <taxon>Chitinophagia</taxon>
        <taxon>Chitinophagales</taxon>
        <taxon>Chitinophagaceae</taxon>
        <taxon>Niabella</taxon>
    </lineage>
</organism>
<gene>
    <name evidence="1" type="ORF">NIASO_09495</name>
</gene>
<dbReference type="EMBL" id="CP007035">
    <property type="protein sequence ID" value="AHF17542.1"/>
    <property type="molecule type" value="Genomic_DNA"/>
</dbReference>
<reference evidence="1 2" key="1">
    <citation type="submission" date="2013-12" db="EMBL/GenBank/DDBJ databases">
        <authorList>
            <consortium name="DOE Joint Genome Institute"/>
            <person name="Eisen J."/>
            <person name="Huntemann M."/>
            <person name="Han J."/>
            <person name="Chen A."/>
            <person name="Kyrpides N."/>
            <person name="Mavromatis K."/>
            <person name="Markowitz V."/>
            <person name="Palaniappan K."/>
            <person name="Ivanova N."/>
            <person name="Schaumberg A."/>
            <person name="Pati A."/>
            <person name="Liolios K."/>
            <person name="Nordberg H.P."/>
            <person name="Cantor M.N."/>
            <person name="Hua S.X."/>
            <person name="Woyke T."/>
        </authorList>
    </citation>
    <scope>NUCLEOTIDE SEQUENCE [LARGE SCALE GENOMIC DNA]</scope>
    <source>
        <strain evidence="2">DSM 19437</strain>
    </source>
</reference>
<evidence type="ECO:0000313" key="2">
    <source>
        <dbReference type="Proteomes" id="UP000003586"/>
    </source>
</evidence>
<dbReference type="KEGG" id="nso:NIASO_09495"/>
<dbReference type="HOGENOM" id="CLU_3155369_0_0_10"/>
<proteinExistence type="predicted"/>
<dbReference type="AlphaFoldDB" id="W0F3D6"/>
<protein>
    <submittedName>
        <fullName evidence="1">Uncharacterized protein</fullName>
    </submittedName>
</protein>
<evidence type="ECO:0000313" key="1">
    <source>
        <dbReference type="EMBL" id="AHF17542.1"/>
    </source>
</evidence>
<keyword evidence="2" id="KW-1185">Reference proteome</keyword>
<dbReference type="Proteomes" id="UP000003586">
    <property type="component" value="Chromosome"/>
</dbReference>
<name>W0F3D6_9BACT</name>